<dbReference type="SUPFAM" id="SSF47576">
    <property type="entry name" value="Calponin-homology domain, CH-domain"/>
    <property type="match status" value="1"/>
</dbReference>
<feature type="compositionally biased region" description="Polar residues" evidence="4">
    <location>
        <begin position="932"/>
        <end position="941"/>
    </location>
</feature>
<dbReference type="InterPro" id="IPR036872">
    <property type="entry name" value="CH_dom_sf"/>
</dbReference>
<dbReference type="InterPro" id="IPR027417">
    <property type="entry name" value="P-loop_NTPase"/>
</dbReference>
<dbReference type="GeneID" id="115750187"/>
<accession>A0ABM3HHM8</accession>
<reference evidence="8" key="2">
    <citation type="submission" date="2025-08" db="UniProtKB">
        <authorList>
            <consortium name="RefSeq"/>
        </authorList>
    </citation>
    <scope>IDENTIFICATION</scope>
    <source>
        <tissue evidence="8">Leaf</tissue>
    </source>
</reference>
<dbReference type="InterPro" id="IPR001715">
    <property type="entry name" value="CH_dom"/>
</dbReference>
<feature type="region of interest" description="Disordered" evidence="4">
    <location>
        <begin position="932"/>
        <end position="996"/>
    </location>
</feature>
<evidence type="ECO:0000256" key="2">
    <source>
        <dbReference type="ARBA" id="ARBA00023175"/>
    </source>
</evidence>
<evidence type="ECO:0000313" key="8">
    <source>
        <dbReference type="RefSeq" id="XP_048136124.1"/>
    </source>
</evidence>
<gene>
    <name evidence="8" type="primary">LOC115750187</name>
</gene>
<feature type="domain" description="Calponin-homology (CH)" evidence="5">
    <location>
        <begin position="42"/>
        <end position="164"/>
    </location>
</feature>
<feature type="binding site" evidence="3">
    <location>
        <begin position="461"/>
        <end position="468"/>
    </location>
    <ligand>
        <name>ATP</name>
        <dbReference type="ChEBI" id="CHEBI:30616"/>
    </ligand>
</feature>
<dbReference type="InterPro" id="IPR036961">
    <property type="entry name" value="Kinesin_motor_dom_sf"/>
</dbReference>
<sequence>MAAAEGALSFSAASVVEDVLLQQHGTRLRDVDVESRRAEEAASRRNDAAGWLRKMVGVVAARDLPAEPSEEEFRLGLRSGIILCNVLNKIQSGAVPKVVESPSDAALIPDGAALSAFQYFENVRNFLVAVQEMGLPTFEASDLEQGGKTSRIVNCVLALQSFADWKQTGGNGVWKFGGNVKPTISCKSFVRKNSEPFSNSLSRTSSMNEKSLNALTSGIDSNKMANSGSLSMLVRAILLDKKPEEIPALVESVLSKVVEEFEHRINNQFELKKSTTNDVAVSFGNKTLVKSTTSEKPEDKNMMLKQQQIFYQQQKDVQELKQALCTTKAGMQFMQMKVQEEFSSLSLHIYGLANAASGYHKVLEENRKLYNQVMDLKGNIRVYCRVRPFMPGQSDLLSTVENIEDGIISITTPSKHGKGRRSFNFNKVFGPSATQAEVFSDTQPLIRSVLDGYNVCIFAYGQTGSGKTYTMTGPRQLTEQNQGVNYRALSDLFFLAEQRKDIFVYDVSVQMIEIYNEQVRDLLVSDGSNRRLEIRNSSQTGLSVPDASLVPVSSTFDVIDIMNLGHRNRAVGATALNDRSSRSHSCLTVHVQGRDLTSGTILRGCMHLVDLAGSERVDKSEVTGERLKEAQHINKSLSALGDVISSLAHKNPHVPYRNSKLTQLLQDSLGGQAKTLMFVHISPEPDALGETISTLKFAERVATVELGAARVNKDSADVKDLKEQIASLKAALARKEEEPKHMPHPVSGSSERQRRKAAELSPFHSNLQHADAIRDQNSCRRPMGDVGNLEVFTNSALKHKKPSFDLDELLANSPPWPPVPVQSYRDEEKEVGSGEWVDKVMVNKEDGSQVENTLGCWSTNNGHLTDGFCQKYLQDSSKNFPEQTYSMFMGSNGFDHTNTDDVDELDAATSDSSEPDLLWQFNHAKLNGITNGIASKANRSTSKPRKNPDIRSSRNLSSSVGPSPSRKSSNGVGLPLHQNGKQQPAIDGKRKPGNRK</sequence>
<dbReference type="SMART" id="SM00033">
    <property type="entry name" value="CH"/>
    <property type="match status" value="1"/>
</dbReference>
<dbReference type="CDD" id="cd01366">
    <property type="entry name" value="KISc_C_terminal"/>
    <property type="match status" value="1"/>
</dbReference>
<dbReference type="InterPro" id="IPR001752">
    <property type="entry name" value="Kinesin_motor_dom"/>
</dbReference>
<dbReference type="PANTHER" id="PTHR47972">
    <property type="entry name" value="KINESIN-LIKE PROTEIN KLP-3"/>
    <property type="match status" value="1"/>
</dbReference>
<evidence type="ECO:0000313" key="7">
    <source>
        <dbReference type="Proteomes" id="UP000827889"/>
    </source>
</evidence>
<feature type="compositionally biased region" description="Low complexity" evidence="4">
    <location>
        <begin position="953"/>
        <end position="969"/>
    </location>
</feature>
<dbReference type="InterPro" id="IPR027640">
    <property type="entry name" value="Kinesin-like_fam"/>
</dbReference>
<dbReference type="RefSeq" id="XP_048136124.1">
    <property type="nucleotide sequence ID" value="XM_048280167.1"/>
</dbReference>
<evidence type="ECO:0000256" key="3">
    <source>
        <dbReference type="PROSITE-ProRule" id="PRU00283"/>
    </source>
</evidence>
<evidence type="ECO:0000256" key="4">
    <source>
        <dbReference type="SAM" id="MobiDB-lite"/>
    </source>
</evidence>
<dbReference type="Proteomes" id="UP000827889">
    <property type="component" value="Chromosome 1"/>
</dbReference>
<evidence type="ECO:0000259" key="5">
    <source>
        <dbReference type="PROSITE" id="PS50021"/>
    </source>
</evidence>
<keyword evidence="3" id="KW-0067">ATP-binding</keyword>
<name>A0ABM3HHM8_9MYRT</name>
<dbReference type="PROSITE" id="PS50067">
    <property type="entry name" value="KINESIN_MOTOR_2"/>
    <property type="match status" value="1"/>
</dbReference>
<evidence type="ECO:0000259" key="6">
    <source>
        <dbReference type="PROSITE" id="PS50067"/>
    </source>
</evidence>
<proteinExistence type="inferred from homology"/>
<dbReference type="SUPFAM" id="SSF52540">
    <property type="entry name" value="P-loop containing nucleoside triphosphate hydrolases"/>
    <property type="match status" value="1"/>
</dbReference>
<dbReference type="CDD" id="cd21203">
    <property type="entry name" value="CH_AtKIN14-like"/>
    <property type="match status" value="1"/>
</dbReference>
<keyword evidence="7" id="KW-1185">Reference proteome</keyword>
<dbReference type="SMART" id="SM00129">
    <property type="entry name" value="KISc"/>
    <property type="match status" value="1"/>
</dbReference>
<dbReference type="Pfam" id="PF00225">
    <property type="entry name" value="Kinesin"/>
    <property type="match status" value="1"/>
</dbReference>
<dbReference type="PRINTS" id="PR00380">
    <property type="entry name" value="KINESINHEAVY"/>
</dbReference>
<dbReference type="PANTHER" id="PTHR47972:SF39">
    <property type="entry name" value="KINESIN-LIKE PROTEIN KIN-14I"/>
    <property type="match status" value="1"/>
</dbReference>
<comment type="similarity">
    <text evidence="1">Belongs to the TRAFAC class myosin-kinesin ATPase superfamily. Kinesin family. KIN-14 subfamily.</text>
</comment>
<protein>
    <submittedName>
        <fullName evidence="8">Kinesin-like protein KIN-14I isoform X2</fullName>
    </submittedName>
</protein>
<evidence type="ECO:0000256" key="1">
    <source>
        <dbReference type="ARBA" id="ARBA00010899"/>
    </source>
</evidence>
<feature type="region of interest" description="Disordered" evidence="4">
    <location>
        <begin position="732"/>
        <end position="763"/>
    </location>
</feature>
<feature type="domain" description="Kinesin motor" evidence="6">
    <location>
        <begin position="379"/>
        <end position="704"/>
    </location>
</feature>
<organism evidence="7 8">
    <name type="scientific">Rhodamnia argentea</name>
    <dbReference type="NCBI Taxonomy" id="178133"/>
    <lineage>
        <taxon>Eukaryota</taxon>
        <taxon>Viridiplantae</taxon>
        <taxon>Streptophyta</taxon>
        <taxon>Embryophyta</taxon>
        <taxon>Tracheophyta</taxon>
        <taxon>Spermatophyta</taxon>
        <taxon>Magnoliopsida</taxon>
        <taxon>eudicotyledons</taxon>
        <taxon>Gunneridae</taxon>
        <taxon>Pentapetalae</taxon>
        <taxon>rosids</taxon>
        <taxon>malvids</taxon>
        <taxon>Myrtales</taxon>
        <taxon>Myrtaceae</taxon>
        <taxon>Myrtoideae</taxon>
        <taxon>Myrteae</taxon>
        <taxon>Australasian group</taxon>
        <taxon>Rhodamnia</taxon>
    </lineage>
</organism>
<dbReference type="PROSITE" id="PS50021">
    <property type="entry name" value="CH"/>
    <property type="match status" value="1"/>
</dbReference>
<dbReference type="Gene3D" id="1.10.418.10">
    <property type="entry name" value="Calponin-like domain"/>
    <property type="match status" value="1"/>
</dbReference>
<keyword evidence="3" id="KW-0547">Nucleotide-binding</keyword>
<dbReference type="Gene3D" id="3.40.850.10">
    <property type="entry name" value="Kinesin motor domain"/>
    <property type="match status" value="1"/>
</dbReference>
<keyword evidence="2 3" id="KW-0505">Motor protein</keyword>
<reference evidence="7" key="1">
    <citation type="submission" date="2025-05" db="UniProtKB">
        <authorList>
            <consortium name="RefSeq"/>
        </authorList>
    </citation>
    <scope>NUCLEOTIDE SEQUENCE [LARGE SCALE GENOMIC DNA]</scope>
</reference>
<dbReference type="Pfam" id="PF00307">
    <property type="entry name" value="CH"/>
    <property type="match status" value="1"/>
</dbReference>